<name>X1I0E4_9ZZZZ</name>
<reference evidence="1" key="1">
    <citation type="journal article" date="2014" name="Front. Microbiol.">
        <title>High frequency of phylogenetically diverse reductive dehalogenase-homologous genes in deep subseafloor sedimentary metagenomes.</title>
        <authorList>
            <person name="Kawai M."/>
            <person name="Futagami T."/>
            <person name="Toyoda A."/>
            <person name="Takaki Y."/>
            <person name="Nishi S."/>
            <person name="Hori S."/>
            <person name="Arai W."/>
            <person name="Tsubouchi T."/>
            <person name="Morono Y."/>
            <person name="Uchiyama I."/>
            <person name="Ito T."/>
            <person name="Fujiyama A."/>
            <person name="Inagaki F."/>
            <person name="Takami H."/>
        </authorList>
    </citation>
    <scope>NUCLEOTIDE SEQUENCE</scope>
    <source>
        <strain evidence="1">Expedition CK06-06</strain>
    </source>
</reference>
<comment type="caution">
    <text evidence="1">The sequence shown here is derived from an EMBL/GenBank/DDBJ whole genome shotgun (WGS) entry which is preliminary data.</text>
</comment>
<gene>
    <name evidence="1" type="ORF">S03H2_53881</name>
</gene>
<accession>X1I0E4</accession>
<evidence type="ECO:0000313" key="1">
    <source>
        <dbReference type="EMBL" id="GAH62795.1"/>
    </source>
</evidence>
<dbReference type="AlphaFoldDB" id="X1I0E4"/>
<organism evidence="1">
    <name type="scientific">marine sediment metagenome</name>
    <dbReference type="NCBI Taxonomy" id="412755"/>
    <lineage>
        <taxon>unclassified sequences</taxon>
        <taxon>metagenomes</taxon>
        <taxon>ecological metagenomes</taxon>
    </lineage>
</organism>
<proteinExistence type="predicted"/>
<sequence length="109" mass="12583">MAKIDNITLGTVRVYNKSFSRSQRSLYTGDGFSYPQDVNWTERGWNIRGTLNAQTQAVIDSIENLNNHGNPVILDLDDKYTGFIQWVIVERFTATPMKGTLYRYDMNVR</sequence>
<dbReference type="EMBL" id="BARU01034317">
    <property type="protein sequence ID" value="GAH62795.1"/>
    <property type="molecule type" value="Genomic_DNA"/>
</dbReference>
<protein>
    <submittedName>
        <fullName evidence="1">Uncharacterized protein</fullName>
    </submittedName>
</protein>
<feature type="non-terminal residue" evidence="1">
    <location>
        <position position="109"/>
    </location>
</feature>